<evidence type="ECO:0000256" key="1">
    <source>
        <dbReference type="SAM" id="MobiDB-lite"/>
    </source>
</evidence>
<feature type="region of interest" description="Disordered" evidence="1">
    <location>
        <begin position="2186"/>
        <end position="2207"/>
    </location>
</feature>
<dbReference type="EMBL" id="QUMS01000002">
    <property type="protein sequence ID" value="REG08530.1"/>
    <property type="molecule type" value="Genomic_DNA"/>
</dbReference>
<dbReference type="PANTHER" id="PTHR34819">
    <property type="entry name" value="LARGE CYSTEINE-RICH PERIPLASMIC PROTEIN OMCB"/>
    <property type="match status" value="1"/>
</dbReference>
<dbReference type="Gene3D" id="2.60.40.740">
    <property type="match status" value="6"/>
</dbReference>
<keyword evidence="5" id="KW-1185">Reference proteome</keyword>
<dbReference type="InterPro" id="IPR008966">
    <property type="entry name" value="Adhesion_dom_sf"/>
</dbReference>
<accession>A0A3E0ABH5</accession>
<keyword evidence="2" id="KW-0732">Signal</keyword>
<protein>
    <submittedName>
        <fullName evidence="4">Putative repeat protein (TIGR01451 family)/fimbrial isopeptide formation D2 family protein</fullName>
    </submittedName>
</protein>
<feature type="region of interest" description="Disordered" evidence="1">
    <location>
        <begin position="359"/>
        <end position="379"/>
    </location>
</feature>
<dbReference type="Pfam" id="PF01345">
    <property type="entry name" value="DUF11"/>
    <property type="match status" value="5"/>
</dbReference>
<gene>
    <name evidence="4" type="ORF">DFR64_1898</name>
</gene>
<dbReference type="RefSeq" id="WP_126440342.1">
    <property type="nucleotide sequence ID" value="NZ_AP018437.1"/>
</dbReference>
<feature type="compositionally biased region" description="Acidic residues" evidence="1">
    <location>
        <begin position="2191"/>
        <end position="2207"/>
    </location>
</feature>
<feature type="domain" description="DUF11" evidence="3">
    <location>
        <begin position="1131"/>
        <end position="1234"/>
    </location>
</feature>
<feature type="compositionally biased region" description="Low complexity" evidence="1">
    <location>
        <begin position="1585"/>
        <end position="1611"/>
    </location>
</feature>
<feature type="domain" description="DUF11" evidence="3">
    <location>
        <begin position="1798"/>
        <end position="1908"/>
    </location>
</feature>
<dbReference type="InterPro" id="IPR047589">
    <property type="entry name" value="DUF11_rpt"/>
</dbReference>
<feature type="signal peptide" evidence="2">
    <location>
        <begin position="1"/>
        <end position="39"/>
    </location>
</feature>
<sequence>MMHFSKTTSRNIRKSFKIFVTFTAMVAFFAQPFMNFTSAAVSAHPLYAPTPTVSLNVANQVLIGENFSFTVTFDNSSADIGYGPYIDLYLPQSGADDSSEGEKEDGITYTSVNYLGNDIRTWEYSCVEGDSITHPLTGLSVTCPAAPTGTLSPFTWQLLVIELPFGSFVNGQPNVVVNIGAALSDYADTDVDLPILAQSGFRFGADALDNPSTDPPIIGAQVSSSVTPSLLILRKQYNWRESETSTGPNYLRQYTISVDIPADQILTDLEVVDDIPDNMQFVEVLSTDPVGAVCTTPAATDPNGTLSCLFDTVTGTSSAADATVTFSFYIPLDDLADERVIAAESGGCVYSENPVSASAMWDPYDPRDENQPTTANQDPAHTLEDCSHTIQKFSEIAVDASPAELSPGDVIEYRLEFQVSDYFAYDNFSVTDVISDGQRLLDTFTPTLSFEGNGYSLAAADFDAANYTIDSDYTPISTAPNTGLTTVVFNISDELVTRGQANGYLIGGCVPTSGTGGADPDCASYNDGATLGIITFRTTVQEEFSDNYPSGDPSVDQGDQLTNNVTADGTILNNADLSATASIPTEDSGVTLTLGHGTLTKSIYAVNGSTTLTNPVTLSPQDTITFRFQYELPTSDVEDLEFTDFLPLPVLDSDEITTFDDVLDGTLPAAGHIKFGPDDTFRNYSGIVPSVSVNSADNSFTLTYGDFDSTDNTPTLIDIFFTVTVSNDPFADELYLTNEIYAYEGSTNYSVSSSTSIIRFVLYEPELRSGKGAVASDRTDAVYDPESVAPLTFSNPGGACPRFSGVIDSASLAGTPFASDISGVDAGDVVTFALVIENSGHSAAYDVQVQDILPSGFTTPTGGLNMCVTDGSGNVLDYTDLGGGLFSSGIELVDPSGGALASAYDSSGSLITDGSNLAIITVDLLVDSSVTPEQVLSNSTVILNYAGVEGGTDYSSEDPSDSADTEIASPTMEKDVLATNQSHTSGTDVVIGETATYTITIPEGSTPNAYVNETIPAGATFADCLSISSSSASLTTDLAGGFADACNDPTNPAITSDGHGVSFSLGNLTNADTDNATAETLTIEFTTVALNVSANQQGSTIANTAYFSWDSGIVNDSAPELTVVEPNLSNAKDVSPVTGDAGDEITFTIAISNPAAGTDAYDVTLDDIVPSGMTYQTGSFTLVSGLTPDTVGETPDLYATWATFPAGSTSTFSFTAILDTSVTPADRITNDAILKFTSLPGEPGQQSDYNALSYERTGDVTDPGGSANDYLVTDSAYVDITIPTPLKYLIGTSEPDTYTSGNTLAVGEIARYRLATILPEGTSASFQIRDLLPAGLLYLDDGTARLAFISNGTGISSSTITCANDSGSAADTPSLDTSLVDCTFPSGSITNGGTANVFVSGNDPWFEFGNLVNEDSDSDNEYVVVEFNALALNVSGNQAGTALTNDFRAYEGGTQAADANSLTVRVVEPQMTVTKTVSAGPFEAGDPITYTIVVSNASSTYSTAAFDLQLSDVFDASLSVLSHSLDVVPAYATATDNSSGNTIEVSLDRLNPGDNLTISVQVNILDTAAAGLDIPNQADVSYTSLTGTNGTTSNITGSSNTGTPGTTTGERTGADGSGGLNDYVAADSADVQTGTPTVDKQAPSPTVYTIGETVVYPILVSLPDGITQSLQITDNIPDGLEYVSYQVIGTAAASGGLLAEDFSGSALSPTPSTAGSSGADLVLSFGDVTAAADTGEPEPDNNTFLIYVTLRVMDIPANADGVTLDNYATLAYTNPNDLATETLTDGPETISLVEPAMQISKTFNPDNVAINETTQVTLVVTNNGTSPAYDVIVEDAFPLATFQSLTEVTTPADFAYTENVTATDRVATFTGGPIEVGGTRTFIFNATVGDTFASGATFLNTAVVSQATTISGASDYERDEPDVQATDTLTGISPDLTLTKDDSVTTTTPGSTLIYVLTIDNVGAHDSGAITLSDTVPTGTVFDSANSTPGWSCSEGDPAGSVCTLSLPALVSSGETSAAFAVRVDDPAAADLTEIINSASVADDGTYGVDPTPENNSDDDTDVLTAAAPDLTVTKVDSFLLDADDSGLPSPGDTLHYIVTITNNGNQDLGSAVFSDTPDTNTTLVAGSVTTTLGSVTLGNTLGDTSISVALGDLSGEGGTATVEFNVTVNDPLVPDTTSYVENQGLLQGDNADDVPSDDPDLPGDEDPTVTLLDTAFIKALASTNMDFTENEDVTIGELVEYQVTILVPPGAAENAVLTDTLDAGLAFDDCLSITPASADLTTDVLDGFDGACANAVIAAEPDGDLEEVNQGRKITYDLGNLTNASTESVALQLNYQVVVLDSDINLAGEQRSNQIDWTYGGSTLETSAEPVTIVVPQMTVIKSVNDTSVAASQVVTFTLRISHSDTSGVNAYNLVLTDPLPDNLVYIEDSLEQVSGTAATSLDDSDPTSLVMSWDEFPLDGEEAVIQFKARVSGLSAGSSTSNNTYLTWTSLPDDVGSAQSIYNTLSIERTNDQDSTIDLVRALSNSGTTLIYPSPTAVPTVRPTPTFPATK</sequence>
<name>A0A3E0ABH5_9CHLR</name>
<evidence type="ECO:0000259" key="3">
    <source>
        <dbReference type="Pfam" id="PF01345"/>
    </source>
</evidence>
<proteinExistence type="predicted"/>
<feature type="region of interest" description="Disordered" evidence="1">
    <location>
        <begin position="952"/>
        <end position="982"/>
    </location>
</feature>
<evidence type="ECO:0000313" key="4">
    <source>
        <dbReference type="EMBL" id="REG08530.1"/>
    </source>
</evidence>
<organism evidence="4 5">
    <name type="scientific">Pelolinea submarina</name>
    <dbReference type="NCBI Taxonomy" id="913107"/>
    <lineage>
        <taxon>Bacteria</taxon>
        <taxon>Bacillati</taxon>
        <taxon>Chloroflexota</taxon>
        <taxon>Anaerolineae</taxon>
        <taxon>Anaerolineales</taxon>
        <taxon>Anaerolineaceae</taxon>
        <taxon>Pelolinea</taxon>
    </lineage>
</organism>
<feature type="compositionally biased region" description="Acidic residues" evidence="1">
    <location>
        <begin position="955"/>
        <end position="964"/>
    </location>
</feature>
<dbReference type="PANTHER" id="PTHR34819:SF3">
    <property type="entry name" value="CELL SURFACE PROTEIN"/>
    <property type="match status" value="1"/>
</dbReference>
<reference evidence="4 5" key="1">
    <citation type="submission" date="2018-08" db="EMBL/GenBank/DDBJ databases">
        <title>Genomic Encyclopedia of Type Strains, Phase IV (KMG-IV): sequencing the most valuable type-strain genomes for metagenomic binning, comparative biology and taxonomic classification.</title>
        <authorList>
            <person name="Goeker M."/>
        </authorList>
    </citation>
    <scope>NUCLEOTIDE SEQUENCE [LARGE SCALE GENOMIC DNA]</scope>
    <source>
        <strain evidence="4 5">DSM 23923</strain>
    </source>
</reference>
<comment type="caution">
    <text evidence="4">The sequence shown here is derived from an EMBL/GenBank/DDBJ whole genome shotgun (WGS) entry which is preliminary data.</text>
</comment>
<evidence type="ECO:0000256" key="2">
    <source>
        <dbReference type="SAM" id="SignalP"/>
    </source>
</evidence>
<feature type="domain" description="DUF11" evidence="3">
    <location>
        <begin position="824"/>
        <end position="859"/>
    </location>
</feature>
<dbReference type="SUPFAM" id="SSF49401">
    <property type="entry name" value="Bacterial adhesins"/>
    <property type="match status" value="1"/>
</dbReference>
<dbReference type="InterPro" id="IPR001434">
    <property type="entry name" value="OmcB-like_DUF11"/>
</dbReference>
<feature type="domain" description="DUF11" evidence="3">
    <location>
        <begin position="1472"/>
        <end position="1590"/>
    </location>
</feature>
<feature type="chain" id="PRO_5017804573" evidence="2">
    <location>
        <begin position="40"/>
        <end position="2553"/>
    </location>
</feature>
<evidence type="ECO:0000313" key="5">
    <source>
        <dbReference type="Proteomes" id="UP000256388"/>
    </source>
</evidence>
<dbReference type="OrthoDB" id="6057062at2"/>
<dbReference type="InterPro" id="IPR051172">
    <property type="entry name" value="Chlamydia_OmcB"/>
</dbReference>
<feature type="domain" description="DUF11" evidence="3">
    <location>
        <begin position="1935"/>
        <end position="2059"/>
    </location>
</feature>
<dbReference type="Proteomes" id="UP000256388">
    <property type="component" value="Unassembled WGS sequence"/>
</dbReference>
<feature type="region of interest" description="Disordered" evidence="1">
    <location>
        <begin position="1585"/>
        <end position="1619"/>
    </location>
</feature>
<dbReference type="NCBIfam" id="TIGR01451">
    <property type="entry name" value="B_ant_repeat"/>
    <property type="match status" value="5"/>
</dbReference>